<evidence type="ECO:0000313" key="2">
    <source>
        <dbReference type="EMBL" id="KAG6369351.1"/>
    </source>
</evidence>
<feature type="compositionally biased region" description="Polar residues" evidence="1">
    <location>
        <begin position="77"/>
        <end position="94"/>
    </location>
</feature>
<dbReference type="AlphaFoldDB" id="A0A8I3A2N1"/>
<dbReference type="OrthoDB" id="2693043at2759"/>
<proteinExistence type="predicted"/>
<keyword evidence="3" id="KW-1185">Reference proteome</keyword>
<dbReference type="EMBL" id="JAGFBS010000087">
    <property type="protein sequence ID" value="KAG6369351.1"/>
    <property type="molecule type" value="Genomic_DNA"/>
</dbReference>
<organism evidence="2 3">
    <name type="scientific">Boletus reticuloceps</name>
    <dbReference type="NCBI Taxonomy" id="495285"/>
    <lineage>
        <taxon>Eukaryota</taxon>
        <taxon>Fungi</taxon>
        <taxon>Dikarya</taxon>
        <taxon>Basidiomycota</taxon>
        <taxon>Agaricomycotina</taxon>
        <taxon>Agaricomycetes</taxon>
        <taxon>Agaricomycetidae</taxon>
        <taxon>Boletales</taxon>
        <taxon>Boletineae</taxon>
        <taxon>Boletaceae</taxon>
        <taxon>Boletoideae</taxon>
        <taxon>Boletus</taxon>
    </lineage>
</organism>
<gene>
    <name evidence="2" type="ORF">JVT61DRAFT_14993</name>
</gene>
<dbReference type="Proteomes" id="UP000683000">
    <property type="component" value="Unassembled WGS sequence"/>
</dbReference>
<feature type="region of interest" description="Disordered" evidence="1">
    <location>
        <begin position="66"/>
        <end position="94"/>
    </location>
</feature>
<accession>A0A8I3A2N1</accession>
<sequence length="414" mass="44804">MLSAIDDPNSRASLSMTLPFAIFLGPQAANSTPDDLSDTLTLSGPVTVPLNDPAMCSDLQIMPTRRVIPPTPIPGHNATSDGGPTDVNPSTTPNDLLDTLALSGPMTVPSNDCATCNDLQMVPTRCIIPLTPAPGQNTTGNSGPAIVNPLTPTSGQQTAAVNAILTAGYDELKAILIQLIKQTNLTMQQILDGWHKSRSHTVNSINHWNHYTKYAMQHEEQERRQLGLPPDVPHSICCELYAKFKNDNPDTWQEILEVHEMINNAQSSSQTIAQHVQTFNKVKKRVISVLKSESAKYGFEAAIVMCGSVVNEDALLGFTHTMGGATTFFETRCCANSNTMIGHLKSHVYNHVSLETVKETFGDKGNQLKETKADHSPGPVALQTPPAPSDGGEEHINDDIMTNIKDSMIALLHE</sequence>
<reference evidence="2" key="1">
    <citation type="submission" date="2021-03" db="EMBL/GenBank/DDBJ databases">
        <title>Evolutionary innovations through gain and loss of genes in the ectomycorrhizal Boletales.</title>
        <authorList>
            <person name="Wu G."/>
            <person name="Miyauchi S."/>
            <person name="Morin E."/>
            <person name="Yang Z.-L."/>
            <person name="Xu J."/>
            <person name="Martin F.M."/>
        </authorList>
    </citation>
    <scope>NUCLEOTIDE SEQUENCE</scope>
    <source>
        <strain evidence="2">BR01</strain>
    </source>
</reference>
<evidence type="ECO:0000313" key="3">
    <source>
        <dbReference type="Proteomes" id="UP000683000"/>
    </source>
</evidence>
<name>A0A8I3A2N1_9AGAM</name>
<comment type="caution">
    <text evidence="2">The sequence shown here is derived from an EMBL/GenBank/DDBJ whole genome shotgun (WGS) entry which is preliminary data.</text>
</comment>
<evidence type="ECO:0000256" key="1">
    <source>
        <dbReference type="SAM" id="MobiDB-lite"/>
    </source>
</evidence>
<feature type="region of interest" description="Disordered" evidence="1">
    <location>
        <begin position="367"/>
        <end position="394"/>
    </location>
</feature>
<protein>
    <submittedName>
        <fullName evidence="2">Uncharacterized protein</fullName>
    </submittedName>
</protein>